<dbReference type="Proteomes" id="UP001321473">
    <property type="component" value="Unassembled WGS sequence"/>
</dbReference>
<evidence type="ECO:0000259" key="3">
    <source>
        <dbReference type="Pfam" id="PF00501"/>
    </source>
</evidence>
<proteinExistence type="predicted"/>
<reference evidence="5 6" key="1">
    <citation type="journal article" date="2023" name="Arcadia Sci">
        <title>De novo assembly of a long-read Amblyomma americanum tick genome.</title>
        <authorList>
            <person name="Chou S."/>
            <person name="Poskanzer K.E."/>
            <person name="Rollins M."/>
            <person name="Thuy-Boun P.S."/>
        </authorList>
    </citation>
    <scope>NUCLEOTIDE SEQUENCE [LARGE SCALE GENOMIC DNA]</scope>
    <source>
        <strain evidence="5">F_SG_1</strain>
        <tissue evidence="5">Salivary glands</tissue>
    </source>
</reference>
<evidence type="ECO:0000313" key="5">
    <source>
        <dbReference type="EMBL" id="KAK8772649.1"/>
    </source>
</evidence>
<evidence type="ECO:0000256" key="2">
    <source>
        <dbReference type="ARBA" id="ARBA00023140"/>
    </source>
</evidence>
<dbReference type="InterPro" id="IPR025110">
    <property type="entry name" value="AMP-bd_C"/>
</dbReference>
<keyword evidence="6" id="KW-1185">Reference proteome</keyword>
<evidence type="ECO:0000313" key="6">
    <source>
        <dbReference type="Proteomes" id="UP001321473"/>
    </source>
</evidence>
<dbReference type="PANTHER" id="PTHR24096:SF422">
    <property type="entry name" value="BCDNA.GH02901"/>
    <property type="match status" value="1"/>
</dbReference>
<evidence type="ECO:0000259" key="4">
    <source>
        <dbReference type="Pfam" id="PF13193"/>
    </source>
</evidence>
<dbReference type="Gene3D" id="3.40.50.980">
    <property type="match status" value="1"/>
</dbReference>
<dbReference type="GO" id="GO:0016405">
    <property type="term" value="F:CoA-ligase activity"/>
    <property type="evidence" value="ECO:0007669"/>
    <property type="project" value="TreeGrafter"/>
</dbReference>
<dbReference type="InterPro" id="IPR045851">
    <property type="entry name" value="AMP-bd_C_sf"/>
</dbReference>
<dbReference type="EMBL" id="JARKHS020018005">
    <property type="protein sequence ID" value="KAK8772649.1"/>
    <property type="molecule type" value="Genomic_DNA"/>
</dbReference>
<dbReference type="Pfam" id="PF00501">
    <property type="entry name" value="AMP-binding"/>
    <property type="match status" value="1"/>
</dbReference>
<comment type="caution">
    <text evidence="5">The sequence shown here is derived from an EMBL/GenBank/DDBJ whole genome shotgun (WGS) entry which is preliminary data.</text>
</comment>
<evidence type="ECO:0000256" key="1">
    <source>
        <dbReference type="ARBA" id="ARBA00004275"/>
    </source>
</evidence>
<feature type="domain" description="AMP-binding enzyme C-terminal" evidence="4">
    <location>
        <begin position="170"/>
        <end position="214"/>
    </location>
</feature>
<accession>A0AAQ4ECZ8</accession>
<comment type="subcellular location">
    <subcellularLocation>
        <location evidence="1">Peroxisome</location>
    </subcellularLocation>
</comment>
<dbReference type="SUPFAM" id="SSF56801">
    <property type="entry name" value="Acetyl-CoA synthetase-like"/>
    <property type="match status" value="1"/>
</dbReference>
<feature type="domain" description="AMP-dependent synthetase/ligase" evidence="3">
    <location>
        <begin position="6"/>
        <end position="107"/>
    </location>
</feature>
<dbReference type="Gene3D" id="2.30.38.10">
    <property type="entry name" value="Luciferase, Domain 3"/>
    <property type="match status" value="1"/>
</dbReference>
<dbReference type="PANTHER" id="PTHR24096">
    <property type="entry name" value="LONG-CHAIN-FATTY-ACID--COA LIGASE"/>
    <property type="match status" value="1"/>
</dbReference>
<gene>
    <name evidence="5" type="ORF">V5799_024107</name>
</gene>
<sequence length="216" mass="23171">MQRTGRGLPSLKGIAVGGSVLSTSTAEAARKAFVGIQNLLNLYGMTESCGIVTGQPITGKPHTGTDVGVPATMVEVKVVDVVTGQKLGPHQAGEICYRSPSAVKSYYKRPKESAELYDKEGYLKSGDAGYYDEDGRLYIVDRLKQMIKCMSTQFAPAEVEELLLHEYGAEIAEVTVVGLPHNELGEAPAAAVVLTEEGSRRDRQQLAESIKATVEP</sequence>
<name>A0AAQ4ECZ8_AMBAM</name>
<evidence type="ECO:0008006" key="7">
    <source>
        <dbReference type="Google" id="ProtNLM"/>
    </source>
</evidence>
<dbReference type="GO" id="GO:0005777">
    <property type="term" value="C:peroxisome"/>
    <property type="evidence" value="ECO:0007669"/>
    <property type="project" value="UniProtKB-SubCell"/>
</dbReference>
<protein>
    <recommendedName>
        <fullName evidence="7">Acyl-coa synthetase</fullName>
    </recommendedName>
</protein>
<keyword evidence="2" id="KW-0576">Peroxisome</keyword>
<dbReference type="AlphaFoldDB" id="A0AAQ4ECZ8"/>
<organism evidence="5 6">
    <name type="scientific">Amblyomma americanum</name>
    <name type="common">Lone star tick</name>
    <dbReference type="NCBI Taxonomy" id="6943"/>
    <lineage>
        <taxon>Eukaryota</taxon>
        <taxon>Metazoa</taxon>
        <taxon>Ecdysozoa</taxon>
        <taxon>Arthropoda</taxon>
        <taxon>Chelicerata</taxon>
        <taxon>Arachnida</taxon>
        <taxon>Acari</taxon>
        <taxon>Parasitiformes</taxon>
        <taxon>Ixodida</taxon>
        <taxon>Ixodoidea</taxon>
        <taxon>Ixodidae</taxon>
        <taxon>Amblyomminae</taxon>
        <taxon>Amblyomma</taxon>
    </lineage>
</organism>
<dbReference type="Pfam" id="PF13193">
    <property type="entry name" value="AMP-binding_C"/>
    <property type="match status" value="1"/>
</dbReference>
<dbReference type="InterPro" id="IPR000873">
    <property type="entry name" value="AMP-dep_synth/lig_dom"/>
</dbReference>
<dbReference type="Gene3D" id="3.30.300.30">
    <property type="match status" value="1"/>
</dbReference>